<dbReference type="SUPFAM" id="SSF46785">
    <property type="entry name" value="Winged helix' DNA-binding domain"/>
    <property type="match status" value="1"/>
</dbReference>
<dbReference type="Proteomes" id="UP001550628">
    <property type="component" value="Unassembled WGS sequence"/>
</dbReference>
<protein>
    <recommendedName>
        <fullName evidence="3">Protein involved in plasmid replication-relaxation</fullName>
    </recommendedName>
</protein>
<gene>
    <name evidence="1" type="ORF">ABZ510_31875</name>
</gene>
<reference evidence="1 2" key="1">
    <citation type="submission" date="2024-06" db="EMBL/GenBank/DDBJ databases">
        <title>The Natural Products Discovery Center: Release of the First 8490 Sequenced Strains for Exploring Actinobacteria Biosynthetic Diversity.</title>
        <authorList>
            <person name="Kalkreuter E."/>
            <person name="Kautsar S.A."/>
            <person name="Yang D."/>
            <person name="Bader C.D."/>
            <person name="Teijaro C.N."/>
            <person name="Fluegel L."/>
            <person name="Davis C.M."/>
            <person name="Simpson J.R."/>
            <person name="Lauterbach L."/>
            <person name="Steele A.D."/>
            <person name="Gui C."/>
            <person name="Meng S."/>
            <person name="Li G."/>
            <person name="Viehrig K."/>
            <person name="Ye F."/>
            <person name="Su P."/>
            <person name="Kiefer A.F."/>
            <person name="Nichols A."/>
            <person name="Cepeda A.J."/>
            <person name="Yan W."/>
            <person name="Fan B."/>
            <person name="Jiang Y."/>
            <person name="Adhikari A."/>
            <person name="Zheng C.-J."/>
            <person name="Schuster L."/>
            <person name="Cowan T.M."/>
            <person name="Smanski M.J."/>
            <person name="Chevrette M.G."/>
            <person name="De Carvalho L.P.S."/>
            <person name="Shen B."/>
        </authorList>
    </citation>
    <scope>NUCLEOTIDE SEQUENCE [LARGE SCALE GENOMIC DNA]</scope>
    <source>
        <strain evidence="1 2">NPDC019708</strain>
    </source>
</reference>
<dbReference type="RefSeq" id="WP_356956271.1">
    <property type="nucleotide sequence ID" value="NZ_JBEYBD010000005.1"/>
</dbReference>
<evidence type="ECO:0000313" key="1">
    <source>
        <dbReference type="EMBL" id="MEU1956434.1"/>
    </source>
</evidence>
<organism evidence="1 2">
    <name type="scientific">Nocardia rhamnosiphila</name>
    <dbReference type="NCBI Taxonomy" id="426716"/>
    <lineage>
        <taxon>Bacteria</taxon>
        <taxon>Bacillati</taxon>
        <taxon>Actinomycetota</taxon>
        <taxon>Actinomycetes</taxon>
        <taxon>Mycobacteriales</taxon>
        <taxon>Nocardiaceae</taxon>
        <taxon>Nocardia</taxon>
    </lineage>
</organism>
<keyword evidence="2" id="KW-1185">Reference proteome</keyword>
<dbReference type="InterPro" id="IPR036390">
    <property type="entry name" value="WH_DNA-bd_sf"/>
</dbReference>
<sequence>MTTLAPTRLHNDMTGRQIRALTALVQQRAMQTDTLAEFLDTGRNHVYELLTELRDLNMIEPELLRLAAPGGKWIVPNQRALNWYFGRRIRRWTPSLLWSVHGRAVNRTRIALGARDLDSWTSERDFTLGGCAPDFPGDAEWNTPHGDRILVKVDTLGHPIPASKLTETLQRIVHRTRIDWCTGILWVCAGRTTADTVRTAAAGLADRSSALTDELTIAVHDYTDLTDPHTPARAPWGVA</sequence>
<accession>A0ABV2WZW1</accession>
<proteinExistence type="predicted"/>
<dbReference type="EMBL" id="JBEYBF010000038">
    <property type="protein sequence ID" value="MEU1956434.1"/>
    <property type="molecule type" value="Genomic_DNA"/>
</dbReference>
<comment type="caution">
    <text evidence="1">The sequence shown here is derived from an EMBL/GenBank/DDBJ whole genome shotgun (WGS) entry which is preliminary data.</text>
</comment>
<evidence type="ECO:0008006" key="3">
    <source>
        <dbReference type="Google" id="ProtNLM"/>
    </source>
</evidence>
<name>A0ABV2WZW1_9NOCA</name>
<evidence type="ECO:0000313" key="2">
    <source>
        <dbReference type="Proteomes" id="UP001550628"/>
    </source>
</evidence>